<evidence type="ECO:0000313" key="4">
    <source>
        <dbReference type="EMBL" id="JAC82004.1"/>
    </source>
</evidence>
<dbReference type="SUPFAM" id="SSF50129">
    <property type="entry name" value="GroES-like"/>
    <property type="match status" value="1"/>
</dbReference>
<dbReference type="PANTHER" id="PTHR48106">
    <property type="entry name" value="QUINONE OXIDOREDUCTASE PIG3-RELATED"/>
    <property type="match status" value="1"/>
</dbReference>
<dbReference type="Gene3D" id="3.90.180.10">
    <property type="entry name" value="Medium-chain alcohol dehydrogenases, catalytic domain"/>
    <property type="match status" value="1"/>
</dbReference>
<organism evidence="4">
    <name type="scientific">Tetraselmis sp. GSL018</name>
    <dbReference type="NCBI Taxonomy" id="582737"/>
    <lineage>
        <taxon>Eukaryota</taxon>
        <taxon>Viridiplantae</taxon>
        <taxon>Chlorophyta</taxon>
        <taxon>core chlorophytes</taxon>
        <taxon>Chlorodendrophyceae</taxon>
        <taxon>Chlorodendrales</taxon>
        <taxon>Chlorodendraceae</taxon>
        <taxon>Tetraselmis</taxon>
    </lineage>
</organism>
<reference evidence="4" key="1">
    <citation type="submission" date="2014-05" db="EMBL/GenBank/DDBJ databases">
        <title>The transcriptome of the halophilic microalga Tetraselmis sp. GSL018 isolated from the Great Salt Lake, Utah.</title>
        <authorList>
            <person name="Jinkerson R.E."/>
            <person name="D'Adamo S."/>
            <person name="Posewitz M.C."/>
        </authorList>
    </citation>
    <scope>NUCLEOTIDE SEQUENCE</scope>
    <source>
        <strain evidence="4">GSL018</strain>
    </source>
</reference>
<gene>
    <name evidence="4" type="ORF">TSPGSL018_6666</name>
</gene>
<sequence>PVVWEICIGVSSRRYRLHYTGDDLALCTLWILNRSLCAYSKRGKFSVRSSSFGEAMVTRRAWSYTGKRVGRISDLQLVNDTAPEVRLGEIRVSVKAVGLNFADVFTCLGLYNAFPGKGIPGLEFAGVVEEVSEPGSSTAREGENPKVLEAATGSLKNLRVGDRVMGVTRFGAFADQVVVPAHQVRPLPSGWSFAQGASFLVQGLTAIYGLRGLGDIRKGDCVLVHSGAGGVGLYALAICEAVGAKPVATVSSPSKVDFLLGRFKSLTKDTVIVRDAASFQQQLEGALSASGSSGFDIVFDSLCGRFFEPAHGLLAVGGRHVVFGAADLTPRGDSVGWLRIAWQYVRRPRLDPMAMIGQNRAVLGFNLIWMFDKVELLADLVDGLASLSLPPPHIGEELPFEQAQEAIRRLQSGTTRGKVVLTLG</sequence>
<dbReference type="EMBL" id="GBEZ01003110">
    <property type="protein sequence ID" value="JAC82004.1"/>
    <property type="molecule type" value="Transcribed_RNA"/>
</dbReference>
<dbReference type="InterPro" id="IPR013154">
    <property type="entry name" value="ADH-like_N"/>
</dbReference>
<dbReference type="GO" id="GO:0016651">
    <property type="term" value="F:oxidoreductase activity, acting on NAD(P)H"/>
    <property type="evidence" value="ECO:0007669"/>
    <property type="project" value="TreeGrafter"/>
</dbReference>
<name>A0A061SG07_9CHLO</name>
<dbReference type="InterPro" id="IPR020843">
    <property type="entry name" value="ER"/>
</dbReference>
<evidence type="ECO:0000259" key="3">
    <source>
        <dbReference type="SMART" id="SM00829"/>
    </source>
</evidence>
<feature type="domain" description="Enoyl reductase (ER)" evidence="3">
    <location>
        <begin position="70"/>
        <end position="421"/>
    </location>
</feature>
<dbReference type="Pfam" id="PF13602">
    <property type="entry name" value="ADH_zinc_N_2"/>
    <property type="match status" value="1"/>
</dbReference>
<dbReference type="SMART" id="SM00829">
    <property type="entry name" value="PKS_ER"/>
    <property type="match status" value="1"/>
</dbReference>
<dbReference type="AlphaFoldDB" id="A0A061SG07"/>
<dbReference type="GO" id="GO:0070402">
    <property type="term" value="F:NADPH binding"/>
    <property type="evidence" value="ECO:0007669"/>
    <property type="project" value="TreeGrafter"/>
</dbReference>
<evidence type="ECO:0000256" key="2">
    <source>
        <dbReference type="ARBA" id="ARBA00023002"/>
    </source>
</evidence>
<dbReference type="InterPro" id="IPR036291">
    <property type="entry name" value="NAD(P)-bd_dom_sf"/>
</dbReference>
<proteinExistence type="predicted"/>
<keyword evidence="2" id="KW-0560">Oxidoreductase</keyword>
<accession>A0A061SG07</accession>
<protein>
    <submittedName>
        <fullName evidence="4">Zinc-binding dehydrogenase family protein</fullName>
    </submittedName>
</protein>
<dbReference type="InterPro" id="IPR011032">
    <property type="entry name" value="GroES-like_sf"/>
</dbReference>
<dbReference type="SUPFAM" id="SSF51735">
    <property type="entry name" value="NAD(P)-binding Rossmann-fold domains"/>
    <property type="match status" value="1"/>
</dbReference>
<feature type="non-terminal residue" evidence="4">
    <location>
        <position position="1"/>
    </location>
</feature>
<dbReference type="Pfam" id="PF08240">
    <property type="entry name" value="ADH_N"/>
    <property type="match status" value="1"/>
</dbReference>
<evidence type="ECO:0000256" key="1">
    <source>
        <dbReference type="ARBA" id="ARBA00022857"/>
    </source>
</evidence>
<keyword evidence="1" id="KW-0521">NADP</keyword>